<comment type="subunit">
    <text evidence="5">Interacts with RBR1.</text>
</comment>
<keyword evidence="2" id="KW-0677">Repeat</keyword>
<dbReference type="EMBL" id="CP097511">
    <property type="protein sequence ID" value="URE49204.1"/>
    <property type="molecule type" value="Genomic_DNA"/>
</dbReference>
<protein>
    <submittedName>
        <fullName evidence="9">Myb-like DNA-binding domain</fullName>
    </submittedName>
</protein>
<feature type="compositionally biased region" description="Polar residues" evidence="6">
    <location>
        <begin position="359"/>
        <end position="382"/>
    </location>
</feature>
<dbReference type="InterPro" id="IPR017930">
    <property type="entry name" value="Myb_dom"/>
</dbReference>
<dbReference type="SUPFAM" id="SSF46689">
    <property type="entry name" value="Homeodomain-like"/>
    <property type="match status" value="1"/>
</dbReference>
<feature type="domain" description="Myb-like" evidence="7">
    <location>
        <begin position="102"/>
        <end position="152"/>
    </location>
</feature>
<dbReference type="PROSITE" id="PS51294">
    <property type="entry name" value="HTH_MYB"/>
    <property type="match status" value="2"/>
</dbReference>
<evidence type="ECO:0000256" key="1">
    <source>
        <dbReference type="ARBA" id="ARBA00004123"/>
    </source>
</evidence>
<dbReference type="GO" id="GO:0033993">
    <property type="term" value="P:response to lipid"/>
    <property type="evidence" value="ECO:0007669"/>
    <property type="project" value="UniProtKB-ARBA"/>
</dbReference>
<dbReference type="InterPro" id="IPR001005">
    <property type="entry name" value="SANT/Myb"/>
</dbReference>
<proteinExistence type="predicted"/>
<dbReference type="CDD" id="cd00167">
    <property type="entry name" value="SANT"/>
    <property type="match status" value="2"/>
</dbReference>
<dbReference type="GO" id="GO:0009629">
    <property type="term" value="P:response to gravity"/>
    <property type="evidence" value="ECO:0007669"/>
    <property type="project" value="UniProtKB-ARBA"/>
</dbReference>
<dbReference type="GO" id="GO:0050891">
    <property type="term" value="P:multicellular organismal-level water homeostasis"/>
    <property type="evidence" value="ECO:0007669"/>
    <property type="project" value="UniProtKB-ARBA"/>
</dbReference>
<evidence type="ECO:0000256" key="4">
    <source>
        <dbReference type="ARBA" id="ARBA00023242"/>
    </source>
</evidence>
<dbReference type="Pfam" id="PF13921">
    <property type="entry name" value="Myb_DNA-bind_6"/>
    <property type="match status" value="1"/>
</dbReference>
<evidence type="ECO:0000256" key="6">
    <source>
        <dbReference type="SAM" id="MobiDB-lite"/>
    </source>
</evidence>
<evidence type="ECO:0000256" key="3">
    <source>
        <dbReference type="ARBA" id="ARBA00023125"/>
    </source>
</evidence>
<evidence type="ECO:0000259" key="8">
    <source>
        <dbReference type="PROSITE" id="PS51294"/>
    </source>
</evidence>
<dbReference type="GO" id="GO:0000978">
    <property type="term" value="F:RNA polymerase II cis-regulatory region sequence-specific DNA binding"/>
    <property type="evidence" value="ECO:0007669"/>
    <property type="project" value="TreeGrafter"/>
</dbReference>
<accession>A0A9E7L9E4</accession>
<reference evidence="9" key="1">
    <citation type="submission" date="2022-05" db="EMBL/GenBank/DDBJ databases">
        <title>The Musa troglodytarum L. genome provides insights into the mechanism of non-climacteric behaviour and enrichment of carotenoids.</title>
        <authorList>
            <person name="Wang J."/>
        </authorList>
    </citation>
    <scope>NUCLEOTIDE SEQUENCE</scope>
    <source>
        <tissue evidence="9">Leaf</tissue>
    </source>
</reference>
<comment type="subcellular location">
    <subcellularLocation>
        <location evidence="1">Nucleus</location>
    </subcellularLocation>
</comment>
<dbReference type="GO" id="GO:0032875">
    <property type="term" value="P:regulation of DNA endoreduplication"/>
    <property type="evidence" value="ECO:0007669"/>
    <property type="project" value="UniProtKB-ARBA"/>
</dbReference>
<organism evidence="9 10">
    <name type="scientific">Musa troglodytarum</name>
    <name type="common">fe'i banana</name>
    <dbReference type="NCBI Taxonomy" id="320322"/>
    <lineage>
        <taxon>Eukaryota</taxon>
        <taxon>Viridiplantae</taxon>
        <taxon>Streptophyta</taxon>
        <taxon>Embryophyta</taxon>
        <taxon>Tracheophyta</taxon>
        <taxon>Spermatophyta</taxon>
        <taxon>Magnoliopsida</taxon>
        <taxon>Liliopsida</taxon>
        <taxon>Zingiberales</taxon>
        <taxon>Musaceae</taxon>
        <taxon>Musa</taxon>
    </lineage>
</organism>
<dbReference type="Gene3D" id="1.10.10.60">
    <property type="entry name" value="Homeodomain-like"/>
    <property type="match status" value="2"/>
</dbReference>
<dbReference type="GO" id="GO:1902584">
    <property type="term" value="P:positive regulation of response to water deprivation"/>
    <property type="evidence" value="ECO:0007669"/>
    <property type="project" value="UniProtKB-ARBA"/>
</dbReference>
<evidence type="ECO:0000256" key="5">
    <source>
        <dbReference type="ARBA" id="ARBA00063045"/>
    </source>
</evidence>
<dbReference type="GO" id="GO:0048364">
    <property type="term" value="P:root development"/>
    <property type="evidence" value="ECO:0007669"/>
    <property type="project" value="UniProtKB-ARBA"/>
</dbReference>
<dbReference type="InterPro" id="IPR009057">
    <property type="entry name" value="Homeodomain-like_sf"/>
</dbReference>
<dbReference type="PANTHER" id="PTHR45614:SF76">
    <property type="entry name" value="TRANSCRIPTION FACTOR MYB124"/>
    <property type="match status" value="1"/>
</dbReference>
<gene>
    <name evidence="9" type="ORF">MUK42_15090</name>
</gene>
<feature type="region of interest" description="Disordered" evidence="6">
    <location>
        <begin position="341"/>
        <end position="385"/>
    </location>
</feature>
<dbReference type="GO" id="GO:2000037">
    <property type="term" value="P:regulation of stomatal complex patterning"/>
    <property type="evidence" value="ECO:0007669"/>
    <property type="project" value="UniProtKB-ARBA"/>
</dbReference>
<keyword evidence="3 9" id="KW-0238">DNA-binding</keyword>
<dbReference type="GO" id="GO:0009554">
    <property type="term" value="P:megasporogenesis"/>
    <property type="evidence" value="ECO:0007669"/>
    <property type="project" value="UniProtKB-ARBA"/>
</dbReference>
<sequence>MELDSLRSALRRGLFRSGTSSSAGILLIMEGLEKENNPISVAPSAKPPAKKDRHIVTWTSQEDDLLREHIALHGTDNWTSIAALFKDKTSRQCRRRWYTYLNSECKKGGWSAEEDMLLCEAQKIFGNRWTEIAKVVSGRTDNAVKNRFSTLCKKRVKLEASSKENKGSSFDQSNKRVMVQDGYAAAVARESSTSNKQIRYHVLHPKENNEGHKRFLGEHGPEQNQLRPPVAVLVQNSDALNGLTKNLRGPLYDVSNKDNQGTFIRRDDPKLTALLQQAELLTSLSKKVNAENTNQSFDEAWKELQDYLIQTEDSGSLRRKISGMGCMLDELRDLIEDLNSSKEGEQQPLRQLDSHEDSQVSSGCSTGSTHNLNSAQSKSNPQYEDCSLQKDNEVSYLNDDAACSSMTASPEAILSVSEMPKDEVVSGCALSEFASPLQTIPPFQSFADGIPSPVFTSSERHFLLNVLDLSSPATNTNFIKQPSCKRALLDTFKPS</sequence>
<dbReference type="GO" id="GO:0000981">
    <property type="term" value="F:DNA-binding transcription factor activity, RNA polymerase II-specific"/>
    <property type="evidence" value="ECO:0007669"/>
    <property type="project" value="TreeGrafter"/>
</dbReference>
<dbReference type="GO" id="GO:1902806">
    <property type="term" value="P:regulation of cell cycle G1/S phase transition"/>
    <property type="evidence" value="ECO:0007669"/>
    <property type="project" value="UniProtKB-ARBA"/>
</dbReference>
<dbReference type="GO" id="GO:1901333">
    <property type="term" value="P:positive regulation of lateral root development"/>
    <property type="evidence" value="ECO:0007669"/>
    <property type="project" value="UniProtKB-ARBA"/>
</dbReference>
<keyword evidence="4" id="KW-0539">Nucleus</keyword>
<evidence type="ECO:0000313" key="10">
    <source>
        <dbReference type="Proteomes" id="UP001055439"/>
    </source>
</evidence>
<dbReference type="GO" id="GO:1901002">
    <property type="term" value="P:positive regulation of response to salt stress"/>
    <property type="evidence" value="ECO:0007669"/>
    <property type="project" value="UniProtKB-ARBA"/>
</dbReference>
<keyword evidence="10" id="KW-1185">Reference proteome</keyword>
<dbReference type="GO" id="GO:0010235">
    <property type="term" value="P:guard mother cell cytokinesis"/>
    <property type="evidence" value="ECO:0007669"/>
    <property type="project" value="UniProtKB-ARBA"/>
</dbReference>
<dbReference type="GO" id="GO:0010052">
    <property type="term" value="P:guard cell differentiation"/>
    <property type="evidence" value="ECO:0007669"/>
    <property type="project" value="UniProtKB-ARBA"/>
</dbReference>
<dbReference type="PROSITE" id="PS50090">
    <property type="entry name" value="MYB_LIKE"/>
    <property type="match status" value="2"/>
</dbReference>
<dbReference type="Proteomes" id="UP001055439">
    <property type="component" value="Chromosome 9"/>
</dbReference>
<dbReference type="AlphaFoldDB" id="A0A9E7L9E4"/>
<feature type="domain" description="HTH myb-type" evidence="8">
    <location>
        <begin position="50"/>
        <end position="105"/>
    </location>
</feature>
<dbReference type="GO" id="GO:0010376">
    <property type="term" value="P:stomatal complex formation"/>
    <property type="evidence" value="ECO:0007669"/>
    <property type="project" value="UniProtKB-ARBA"/>
</dbReference>
<dbReference type="GO" id="GO:0010444">
    <property type="term" value="P:guard mother cell differentiation"/>
    <property type="evidence" value="ECO:0007669"/>
    <property type="project" value="UniProtKB-ARBA"/>
</dbReference>
<dbReference type="GO" id="GO:0009725">
    <property type="term" value="P:response to hormone"/>
    <property type="evidence" value="ECO:0007669"/>
    <property type="project" value="UniProtKB-ARBA"/>
</dbReference>
<feature type="domain" description="HTH myb-type" evidence="8">
    <location>
        <begin position="106"/>
        <end position="156"/>
    </location>
</feature>
<evidence type="ECO:0000313" key="9">
    <source>
        <dbReference type="EMBL" id="URE49207.1"/>
    </source>
</evidence>
<dbReference type="FunFam" id="1.10.10.60:FF:000355">
    <property type="entry name" value="Transcription factor MYB124"/>
    <property type="match status" value="1"/>
</dbReference>
<feature type="domain" description="Myb-like" evidence="7">
    <location>
        <begin position="58"/>
        <end position="101"/>
    </location>
</feature>
<evidence type="ECO:0000256" key="2">
    <source>
        <dbReference type="ARBA" id="ARBA00022737"/>
    </source>
</evidence>
<dbReference type="PANTHER" id="PTHR45614">
    <property type="entry name" value="MYB PROTEIN-RELATED"/>
    <property type="match status" value="1"/>
</dbReference>
<dbReference type="SMART" id="SM00717">
    <property type="entry name" value="SANT"/>
    <property type="match status" value="2"/>
</dbReference>
<name>A0A9E7L9E4_9LILI</name>
<dbReference type="EMBL" id="CP097511">
    <property type="protein sequence ID" value="URE49207.1"/>
    <property type="molecule type" value="Genomic_DNA"/>
</dbReference>
<evidence type="ECO:0000259" key="7">
    <source>
        <dbReference type="PROSITE" id="PS50090"/>
    </source>
</evidence>
<dbReference type="OrthoDB" id="2143914at2759"/>
<dbReference type="GO" id="GO:0005634">
    <property type="term" value="C:nucleus"/>
    <property type="evidence" value="ECO:0007669"/>
    <property type="project" value="UniProtKB-SubCell"/>
</dbReference>
<dbReference type="InterPro" id="IPR050560">
    <property type="entry name" value="MYB_TF"/>
</dbReference>